<dbReference type="AlphaFoldDB" id="A0AAD8A729"/>
<keyword evidence="2" id="KW-1185">Reference proteome</keyword>
<evidence type="ECO:0000313" key="2">
    <source>
        <dbReference type="Proteomes" id="UP001233999"/>
    </source>
</evidence>
<evidence type="ECO:0000313" key="1">
    <source>
        <dbReference type="EMBL" id="KAJ9593692.1"/>
    </source>
</evidence>
<comment type="caution">
    <text evidence="1">The sequence shown here is derived from an EMBL/GenBank/DDBJ whole genome shotgun (WGS) entry which is preliminary data.</text>
</comment>
<gene>
    <name evidence="1" type="ORF">L9F63_014740</name>
</gene>
<sequence>TTLTPSTRLPRYPKTRSRTQFIQNIYLQYLKMLLKINSSERAIFFSLGSRGKCFGKNVFLPRESGKMLWDVFRYFSHWRIPILCSSFSLGSRGKC</sequence>
<reference evidence="1" key="2">
    <citation type="submission" date="2023-05" db="EMBL/GenBank/DDBJ databases">
        <authorList>
            <person name="Fouks B."/>
        </authorList>
    </citation>
    <scope>NUCLEOTIDE SEQUENCE</scope>
    <source>
        <strain evidence="1">Stay&amp;Tobe</strain>
        <tissue evidence="1">Testes</tissue>
    </source>
</reference>
<feature type="non-terminal residue" evidence="1">
    <location>
        <position position="95"/>
    </location>
</feature>
<name>A0AAD8A729_DIPPU</name>
<proteinExistence type="predicted"/>
<feature type="non-terminal residue" evidence="1">
    <location>
        <position position="1"/>
    </location>
</feature>
<dbReference type="Proteomes" id="UP001233999">
    <property type="component" value="Unassembled WGS sequence"/>
</dbReference>
<protein>
    <submittedName>
        <fullName evidence="1">Uncharacterized protein</fullName>
    </submittedName>
</protein>
<organism evidence="1 2">
    <name type="scientific">Diploptera punctata</name>
    <name type="common">Pacific beetle cockroach</name>
    <dbReference type="NCBI Taxonomy" id="6984"/>
    <lineage>
        <taxon>Eukaryota</taxon>
        <taxon>Metazoa</taxon>
        <taxon>Ecdysozoa</taxon>
        <taxon>Arthropoda</taxon>
        <taxon>Hexapoda</taxon>
        <taxon>Insecta</taxon>
        <taxon>Pterygota</taxon>
        <taxon>Neoptera</taxon>
        <taxon>Polyneoptera</taxon>
        <taxon>Dictyoptera</taxon>
        <taxon>Blattodea</taxon>
        <taxon>Blaberoidea</taxon>
        <taxon>Blaberidae</taxon>
        <taxon>Diplopterinae</taxon>
        <taxon>Diploptera</taxon>
    </lineage>
</organism>
<accession>A0AAD8A729</accession>
<reference evidence="1" key="1">
    <citation type="journal article" date="2023" name="IScience">
        <title>Live-bearing cockroach genome reveals convergent evolutionary mechanisms linked to viviparity in insects and beyond.</title>
        <authorList>
            <person name="Fouks B."/>
            <person name="Harrison M.C."/>
            <person name="Mikhailova A.A."/>
            <person name="Marchal E."/>
            <person name="English S."/>
            <person name="Carruthers M."/>
            <person name="Jennings E.C."/>
            <person name="Chiamaka E.L."/>
            <person name="Frigard R.A."/>
            <person name="Pippel M."/>
            <person name="Attardo G.M."/>
            <person name="Benoit J.B."/>
            <person name="Bornberg-Bauer E."/>
            <person name="Tobe S.S."/>
        </authorList>
    </citation>
    <scope>NUCLEOTIDE SEQUENCE</scope>
    <source>
        <strain evidence="1">Stay&amp;Tobe</strain>
    </source>
</reference>
<dbReference type="EMBL" id="JASPKZ010003413">
    <property type="protein sequence ID" value="KAJ9593692.1"/>
    <property type="molecule type" value="Genomic_DNA"/>
</dbReference>